<feature type="compositionally biased region" description="Basic and acidic residues" evidence="1">
    <location>
        <begin position="126"/>
        <end position="135"/>
    </location>
</feature>
<sequence length="135" mass="14214">MTSVLSPVAPPGSFARDALTTLLSAVPRTAAPVAKVESARAVKPVDVAPRPELPRNPAERERPVGPPPSFEINVLQDIRTRLAEHPPLPGPESDDPAPAEATTDSEPAEAPPVPDPAIRPTGTEAEPVHLLDRKV</sequence>
<keyword evidence="3" id="KW-1185">Reference proteome</keyword>
<protein>
    <submittedName>
        <fullName evidence="2">Uncharacterized protein</fullName>
    </submittedName>
</protein>
<accession>A0A2T7UR50</accession>
<organism evidence="2 3">
    <name type="scientific">Pararhodobacter aggregans</name>
    <dbReference type="NCBI Taxonomy" id="404875"/>
    <lineage>
        <taxon>Bacteria</taxon>
        <taxon>Pseudomonadati</taxon>
        <taxon>Pseudomonadota</taxon>
        <taxon>Alphaproteobacteria</taxon>
        <taxon>Rhodobacterales</taxon>
        <taxon>Paracoccaceae</taxon>
        <taxon>Pararhodobacter</taxon>
    </lineage>
</organism>
<dbReference type="Proteomes" id="UP000244810">
    <property type="component" value="Unassembled WGS sequence"/>
</dbReference>
<name>A0A2T7UR50_9RHOB</name>
<dbReference type="RefSeq" id="WP_107752215.1">
    <property type="nucleotide sequence ID" value="NZ_QBKF01000006.1"/>
</dbReference>
<evidence type="ECO:0000313" key="3">
    <source>
        <dbReference type="Proteomes" id="UP000244810"/>
    </source>
</evidence>
<proteinExistence type="predicted"/>
<evidence type="ECO:0000256" key="1">
    <source>
        <dbReference type="SAM" id="MobiDB-lite"/>
    </source>
</evidence>
<dbReference type="EMBL" id="QDDR01000006">
    <property type="protein sequence ID" value="PVE47203.1"/>
    <property type="molecule type" value="Genomic_DNA"/>
</dbReference>
<gene>
    <name evidence="2" type="ORF">DDE23_13245</name>
</gene>
<comment type="caution">
    <text evidence="2">The sequence shown here is derived from an EMBL/GenBank/DDBJ whole genome shotgun (WGS) entry which is preliminary data.</text>
</comment>
<evidence type="ECO:0000313" key="2">
    <source>
        <dbReference type="EMBL" id="PVE47203.1"/>
    </source>
</evidence>
<dbReference type="AlphaFoldDB" id="A0A2T7UR50"/>
<feature type="region of interest" description="Disordered" evidence="1">
    <location>
        <begin position="29"/>
        <end position="135"/>
    </location>
</feature>
<dbReference type="OrthoDB" id="7877426at2"/>
<reference evidence="2 3" key="1">
    <citation type="journal article" date="2011" name="Syst. Appl. Microbiol.">
        <title>Defluviimonas denitrificans gen. nov., sp. nov., and Pararhodobacter aggregans gen. nov., sp. nov., non-phototrophic Rhodobacteraceae from the biofilter of a marine aquaculture.</title>
        <authorList>
            <person name="Foesel B.U."/>
            <person name="Drake H.L."/>
            <person name="Schramm A."/>
        </authorList>
    </citation>
    <scope>NUCLEOTIDE SEQUENCE [LARGE SCALE GENOMIC DNA]</scope>
    <source>
        <strain evidence="2 3">D1-19</strain>
    </source>
</reference>